<dbReference type="AlphaFoldDB" id="A0A8S1X122"/>
<name>A0A8S1X122_PAROT</name>
<evidence type="ECO:0000313" key="1">
    <source>
        <dbReference type="EMBL" id="CAD8194627.1"/>
    </source>
</evidence>
<proteinExistence type="predicted"/>
<sequence>MWYAQILNSLEVDDFSEELLQDITNHLQSISVSDFSKGYQTIVTELADMGYEFMTNNQFPSTQLIIQYLQLWDQVVCTISNIWKQPIRLRSIASQKLKFICQHYTQKSSFLLETLLFKQQVSIGGIFSQIYESALTLYSFCTLENKNKQQALQAILKLQQLIIKSLEPQFNKNVNLLMTKIYKRMEKGAYESNHFSIQAYKLTSQIFSSR</sequence>
<reference evidence="1" key="1">
    <citation type="submission" date="2021-01" db="EMBL/GenBank/DDBJ databases">
        <authorList>
            <consortium name="Genoscope - CEA"/>
            <person name="William W."/>
        </authorList>
    </citation>
    <scope>NUCLEOTIDE SEQUENCE</scope>
</reference>
<dbReference type="EMBL" id="CAJJDP010000107">
    <property type="protein sequence ID" value="CAD8194627.1"/>
    <property type="molecule type" value="Genomic_DNA"/>
</dbReference>
<organism evidence="1 2">
    <name type="scientific">Paramecium octaurelia</name>
    <dbReference type="NCBI Taxonomy" id="43137"/>
    <lineage>
        <taxon>Eukaryota</taxon>
        <taxon>Sar</taxon>
        <taxon>Alveolata</taxon>
        <taxon>Ciliophora</taxon>
        <taxon>Intramacronucleata</taxon>
        <taxon>Oligohymenophorea</taxon>
        <taxon>Peniculida</taxon>
        <taxon>Parameciidae</taxon>
        <taxon>Paramecium</taxon>
    </lineage>
</organism>
<dbReference type="Proteomes" id="UP000683925">
    <property type="component" value="Unassembled WGS sequence"/>
</dbReference>
<evidence type="ECO:0000313" key="2">
    <source>
        <dbReference type="Proteomes" id="UP000683925"/>
    </source>
</evidence>
<comment type="caution">
    <text evidence="1">The sequence shown here is derived from an EMBL/GenBank/DDBJ whole genome shotgun (WGS) entry which is preliminary data.</text>
</comment>
<accession>A0A8S1X122</accession>
<gene>
    <name evidence="1" type="ORF">POCTA_138.1.T1070070</name>
</gene>
<dbReference type="OMA" id="FFIESAN"/>
<keyword evidence="2" id="KW-1185">Reference proteome</keyword>
<dbReference type="OrthoDB" id="10498340at2759"/>
<protein>
    <submittedName>
        <fullName evidence="1">Uncharacterized protein</fullName>
    </submittedName>
</protein>